<feature type="active site" evidence="7">
    <location>
        <position position="146"/>
    </location>
</feature>
<feature type="domain" description="Peptidase S26" evidence="9">
    <location>
        <begin position="394"/>
        <end position="426"/>
    </location>
</feature>
<accession>A0A5C6CMS2</accession>
<evidence type="ECO:0000256" key="3">
    <source>
        <dbReference type="ARBA" id="ARBA00013208"/>
    </source>
</evidence>
<dbReference type="PROSITE" id="PS00760">
    <property type="entry name" value="SPASE_I_2"/>
    <property type="match status" value="1"/>
</dbReference>
<dbReference type="InterPro" id="IPR019758">
    <property type="entry name" value="Pept_S26A_signal_pept_1_CS"/>
</dbReference>
<dbReference type="GO" id="GO:0016020">
    <property type="term" value="C:membrane"/>
    <property type="evidence" value="ECO:0007669"/>
    <property type="project" value="InterPro"/>
</dbReference>
<dbReference type="PROSITE" id="PS00761">
    <property type="entry name" value="SPASE_I_3"/>
    <property type="match status" value="1"/>
</dbReference>
<dbReference type="Proteomes" id="UP000318437">
    <property type="component" value="Unassembled WGS sequence"/>
</dbReference>
<dbReference type="InterPro" id="IPR019533">
    <property type="entry name" value="Peptidase_S26"/>
</dbReference>
<feature type="domain" description="Peptidase S26" evidence="9">
    <location>
        <begin position="109"/>
        <end position="182"/>
    </location>
</feature>
<protein>
    <recommendedName>
        <fullName evidence="4">Signal peptidase I</fullName>
        <ecNumber evidence="3">3.4.21.89</ecNumber>
    </recommendedName>
    <alternativeName>
        <fullName evidence="6">Leader peptidase I</fullName>
    </alternativeName>
</protein>
<keyword evidence="8" id="KW-1133">Transmembrane helix</keyword>
<evidence type="ECO:0000256" key="1">
    <source>
        <dbReference type="ARBA" id="ARBA00000677"/>
    </source>
</evidence>
<name>A0A5C6CMS2_9BACT</name>
<keyword evidence="8" id="KW-0472">Membrane</keyword>
<feature type="transmembrane region" description="Helical" evidence="8">
    <location>
        <begin position="21"/>
        <end position="43"/>
    </location>
</feature>
<gene>
    <name evidence="10" type="ORF">Pla144_29290</name>
</gene>
<dbReference type="GO" id="GO:0006465">
    <property type="term" value="P:signal peptide processing"/>
    <property type="evidence" value="ECO:0007669"/>
    <property type="project" value="InterPro"/>
</dbReference>
<evidence type="ECO:0000256" key="6">
    <source>
        <dbReference type="ARBA" id="ARBA00029906"/>
    </source>
</evidence>
<evidence type="ECO:0000256" key="7">
    <source>
        <dbReference type="PIRSR" id="PIRSR600223-1"/>
    </source>
</evidence>
<comment type="catalytic activity">
    <reaction evidence="1">
        <text>Cleavage of hydrophobic, N-terminal signal or leader sequences from secreted and periplasmic proteins.</text>
        <dbReference type="EC" id="3.4.21.89"/>
    </reaction>
</comment>
<sequence>MCRTGAIPGKDLADLKAHSSSIVTALQLVIGTFVLAIVLRTWLVMGLIEPVTVAGSSMAPTMLGPHLSLKCERCRHMFDVGAEFAVETEHAECPQCGFKANPFAELPVRRGDRLVIDRMTLLFRLPRRWEPVVFVSPADEGGLVVKRVVGLPGEKIQLRDGEVWIDGHLAKKTFEEQLSLRHLIHREATSAQRWQGDGWTWRNGIWNCASHEDWNLLSYVHPQEQLITDDSSYNAGLTRRLFAVYDLSLSIKLQVTGTGELAICHYDGEQEREIRLNPAEGRFELRSGGILLSIVELSPASSKALQVGEVQIEIGVIDQRLLFAIEGNVEWARDIEDSEQKGSGVNRKDSCPVFKIGARGLTTRLRDLRLFRDAFYASREEAASLDEPMIPILLGENEIFVLGDNVPVSIDSRHWGPLPLRFLVGRPLNVR</sequence>
<organism evidence="10 11">
    <name type="scientific">Bythopirellula polymerisocia</name>
    <dbReference type="NCBI Taxonomy" id="2528003"/>
    <lineage>
        <taxon>Bacteria</taxon>
        <taxon>Pseudomonadati</taxon>
        <taxon>Planctomycetota</taxon>
        <taxon>Planctomycetia</taxon>
        <taxon>Pirellulales</taxon>
        <taxon>Lacipirellulaceae</taxon>
        <taxon>Bythopirellula</taxon>
    </lineage>
</organism>
<keyword evidence="11" id="KW-1185">Reference proteome</keyword>
<dbReference type="CDD" id="cd06530">
    <property type="entry name" value="S26_SPase_I"/>
    <property type="match status" value="2"/>
</dbReference>
<proteinExistence type="inferred from homology"/>
<dbReference type="PANTHER" id="PTHR43390">
    <property type="entry name" value="SIGNAL PEPTIDASE I"/>
    <property type="match status" value="1"/>
</dbReference>
<dbReference type="PANTHER" id="PTHR43390:SF1">
    <property type="entry name" value="CHLOROPLAST PROCESSING PEPTIDASE"/>
    <property type="match status" value="1"/>
</dbReference>
<dbReference type="OrthoDB" id="9802919at2"/>
<evidence type="ECO:0000313" key="10">
    <source>
        <dbReference type="EMBL" id="TWU25718.1"/>
    </source>
</evidence>
<dbReference type="GO" id="GO:0009003">
    <property type="term" value="F:signal peptidase activity"/>
    <property type="evidence" value="ECO:0007669"/>
    <property type="project" value="UniProtKB-EC"/>
</dbReference>
<dbReference type="InterPro" id="IPR000223">
    <property type="entry name" value="Pept_S26A_signal_pept_1"/>
</dbReference>
<keyword evidence="8" id="KW-0812">Transmembrane</keyword>
<dbReference type="Gene3D" id="2.10.109.10">
    <property type="entry name" value="Umud Fragment, subunit A"/>
    <property type="match status" value="2"/>
</dbReference>
<dbReference type="PRINTS" id="PR00727">
    <property type="entry name" value="LEADERPTASE"/>
</dbReference>
<evidence type="ECO:0000256" key="2">
    <source>
        <dbReference type="ARBA" id="ARBA00009370"/>
    </source>
</evidence>
<dbReference type="EC" id="3.4.21.89" evidence="3"/>
<dbReference type="EMBL" id="SJPS01000004">
    <property type="protein sequence ID" value="TWU25718.1"/>
    <property type="molecule type" value="Genomic_DNA"/>
</dbReference>
<comment type="caution">
    <text evidence="10">The sequence shown here is derived from an EMBL/GenBank/DDBJ whole genome shotgun (WGS) entry which is preliminary data.</text>
</comment>
<evidence type="ECO:0000259" key="9">
    <source>
        <dbReference type="Pfam" id="PF10502"/>
    </source>
</evidence>
<reference evidence="10 11" key="1">
    <citation type="submission" date="2019-02" db="EMBL/GenBank/DDBJ databases">
        <title>Deep-cultivation of Planctomycetes and their phenomic and genomic characterization uncovers novel biology.</title>
        <authorList>
            <person name="Wiegand S."/>
            <person name="Jogler M."/>
            <person name="Boedeker C."/>
            <person name="Pinto D."/>
            <person name="Vollmers J."/>
            <person name="Rivas-Marin E."/>
            <person name="Kohn T."/>
            <person name="Peeters S.H."/>
            <person name="Heuer A."/>
            <person name="Rast P."/>
            <person name="Oberbeckmann S."/>
            <person name="Bunk B."/>
            <person name="Jeske O."/>
            <person name="Meyerdierks A."/>
            <person name="Storesund J.E."/>
            <person name="Kallscheuer N."/>
            <person name="Luecker S."/>
            <person name="Lage O.M."/>
            <person name="Pohl T."/>
            <person name="Merkel B.J."/>
            <person name="Hornburger P."/>
            <person name="Mueller R.-W."/>
            <person name="Bruemmer F."/>
            <person name="Labrenz M."/>
            <person name="Spormann A.M."/>
            <person name="Op Den Camp H."/>
            <person name="Overmann J."/>
            <person name="Amann R."/>
            <person name="Jetten M.S.M."/>
            <person name="Mascher T."/>
            <person name="Medema M.H."/>
            <person name="Devos D.P."/>
            <person name="Kaster A.-K."/>
            <person name="Ovreas L."/>
            <person name="Rohde M."/>
            <person name="Galperin M.Y."/>
            <person name="Jogler C."/>
        </authorList>
    </citation>
    <scope>NUCLEOTIDE SEQUENCE [LARGE SCALE GENOMIC DNA]</scope>
    <source>
        <strain evidence="10 11">Pla144</strain>
    </source>
</reference>
<dbReference type="GO" id="GO:0004252">
    <property type="term" value="F:serine-type endopeptidase activity"/>
    <property type="evidence" value="ECO:0007669"/>
    <property type="project" value="InterPro"/>
</dbReference>
<dbReference type="SUPFAM" id="SSF51306">
    <property type="entry name" value="LexA/Signal peptidase"/>
    <property type="match status" value="1"/>
</dbReference>
<keyword evidence="5" id="KW-0378">Hydrolase</keyword>
<evidence type="ECO:0000313" key="11">
    <source>
        <dbReference type="Proteomes" id="UP000318437"/>
    </source>
</evidence>
<feature type="active site" evidence="7">
    <location>
        <position position="57"/>
    </location>
</feature>
<evidence type="ECO:0000256" key="8">
    <source>
        <dbReference type="SAM" id="Phobius"/>
    </source>
</evidence>
<dbReference type="InterPro" id="IPR036286">
    <property type="entry name" value="LexA/Signal_pep-like_sf"/>
</dbReference>
<evidence type="ECO:0000256" key="5">
    <source>
        <dbReference type="ARBA" id="ARBA00022801"/>
    </source>
</evidence>
<dbReference type="Pfam" id="PF10502">
    <property type="entry name" value="Peptidase_S26"/>
    <property type="match status" value="2"/>
</dbReference>
<dbReference type="AlphaFoldDB" id="A0A5C6CMS2"/>
<evidence type="ECO:0000256" key="4">
    <source>
        <dbReference type="ARBA" id="ARBA00019232"/>
    </source>
</evidence>
<dbReference type="InterPro" id="IPR019757">
    <property type="entry name" value="Pept_S26A_signal_pept_1_Lys-AS"/>
</dbReference>
<comment type="similarity">
    <text evidence="2">Belongs to the peptidase S26 family.</text>
</comment>